<keyword evidence="11" id="KW-1185">Reference proteome</keyword>
<dbReference type="AlphaFoldDB" id="A0A1E3NY03"/>
<dbReference type="PROSITE" id="PS00913">
    <property type="entry name" value="ADH_IRON_1"/>
    <property type="match status" value="1"/>
</dbReference>
<dbReference type="FunFam" id="3.40.50.1970:FF:000003">
    <property type="entry name" value="Alcohol dehydrogenase, iron-containing"/>
    <property type="match status" value="1"/>
</dbReference>
<evidence type="ECO:0000256" key="1">
    <source>
        <dbReference type="ARBA" id="ARBA00001954"/>
    </source>
</evidence>
<dbReference type="GO" id="GO:0006113">
    <property type="term" value="P:fermentation"/>
    <property type="evidence" value="ECO:0007669"/>
    <property type="project" value="EnsemblFungi"/>
</dbReference>
<reference evidence="10 11" key="1">
    <citation type="journal article" date="2016" name="Proc. Natl. Acad. Sci. U.S.A.">
        <title>Comparative genomics of biotechnologically important yeasts.</title>
        <authorList>
            <person name="Riley R."/>
            <person name="Haridas S."/>
            <person name="Wolfe K.H."/>
            <person name="Lopes M.R."/>
            <person name="Hittinger C.T."/>
            <person name="Goeker M."/>
            <person name="Salamov A.A."/>
            <person name="Wisecaver J.H."/>
            <person name="Long T.M."/>
            <person name="Calvey C.H."/>
            <person name="Aerts A.L."/>
            <person name="Barry K.W."/>
            <person name="Choi C."/>
            <person name="Clum A."/>
            <person name="Coughlan A.Y."/>
            <person name="Deshpande S."/>
            <person name="Douglass A.P."/>
            <person name="Hanson S.J."/>
            <person name="Klenk H.-P."/>
            <person name="LaButti K.M."/>
            <person name="Lapidus A."/>
            <person name="Lindquist E.A."/>
            <person name="Lipzen A.M."/>
            <person name="Meier-Kolthoff J.P."/>
            <person name="Ohm R.A."/>
            <person name="Otillar R.P."/>
            <person name="Pangilinan J.L."/>
            <person name="Peng Y."/>
            <person name="Rokas A."/>
            <person name="Rosa C.A."/>
            <person name="Scheuner C."/>
            <person name="Sibirny A.A."/>
            <person name="Slot J.C."/>
            <person name="Stielow J.B."/>
            <person name="Sun H."/>
            <person name="Kurtzman C.P."/>
            <person name="Blackwell M."/>
            <person name="Grigoriev I.V."/>
            <person name="Jeffries T.W."/>
        </authorList>
    </citation>
    <scope>NUCLEOTIDE SEQUENCE [LARGE SCALE GENOMIC DNA]</scope>
    <source>
        <strain evidence="11">ATCC 58044 / CBS 1984 / NCYC 433 / NRRL Y-366-8</strain>
    </source>
</reference>
<proteinExistence type="inferred from homology"/>
<dbReference type="GO" id="GO:0000947">
    <property type="term" value="P:amino acid catabolic process to alcohol via Ehrlich pathway"/>
    <property type="evidence" value="ECO:0007669"/>
    <property type="project" value="EnsemblFungi"/>
</dbReference>
<evidence type="ECO:0000256" key="7">
    <source>
        <dbReference type="ARBA" id="ARBA00076695"/>
    </source>
</evidence>
<dbReference type="Gene3D" id="3.40.50.1970">
    <property type="match status" value="1"/>
</dbReference>
<dbReference type="Gene3D" id="1.20.1090.10">
    <property type="entry name" value="Dehydroquinate synthase-like - alpha domain"/>
    <property type="match status" value="1"/>
</dbReference>
<dbReference type="PROSITE" id="PS00060">
    <property type="entry name" value="ADH_IRON_2"/>
    <property type="match status" value="1"/>
</dbReference>
<comment type="similarity">
    <text evidence="2">Belongs to the iron-containing alcohol dehydrogenase family.</text>
</comment>
<evidence type="ECO:0000259" key="9">
    <source>
        <dbReference type="Pfam" id="PF25137"/>
    </source>
</evidence>
<dbReference type="Proteomes" id="UP000094112">
    <property type="component" value="Unassembled WGS sequence"/>
</dbReference>
<dbReference type="InterPro" id="IPR001670">
    <property type="entry name" value="ADH_Fe/GldA"/>
</dbReference>
<accession>A0A1E3NY03</accession>
<evidence type="ECO:0000256" key="6">
    <source>
        <dbReference type="ARBA" id="ARBA00074847"/>
    </source>
</evidence>
<dbReference type="Pfam" id="PF00465">
    <property type="entry name" value="Fe-ADH"/>
    <property type="match status" value="1"/>
</dbReference>
<dbReference type="EC" id="1.1.1.1" evidence="3"/>
<dbReference type="GeneID" id="30202270"/>
<evidence type="ECO:0000313" key="10">
    <source>
        <dbReference type="EMBL" id="ODQ58071.1"/>
    </source>
</evidence>
<dbReference type="OrthoDB" id="339764at2759"/>
<organism evidence="10 11">
    <name type="scientific">Wickerhamomyces anomalus (strain ATCC 58044 / CBS 1984 / NCYC 433 / NRRL Y-366-8)</name>
    <name type="common">Yeast</name>
    <name type="synonym">Hansenula anomala</name>
    <dbReference type="NCBI Taxonomy" id="683960"/>
    <lineage>
        <taxon>Eukaryota</taxon>
        <taxon>Fungi</taxon>
        <taxon>Dikarya</taxon>
        <taxon>Ascomycota</taxon>
        <taxon>Saccharomycotina</taxon>
        <taxon>Saccharomycetes</taxon>
        <taxon>Phaffomycetales</taxon>
        <taxon>Wickerhamomycetaceae</taxon>
        <taxon>Wickerhamomyces</taxon>
    </lineage>
</organism>
<dbReference type="InterPro" id="IPR039697">
    <property type="entry name" value="Alcohol_dehydrogenase_Fe"/>
</dbReference>
<evidence type="ECO:0000259" key="8">
    <source>
        <dbReference type="Pfam" id="PF00465"/>
    </source>
</evidence>
<dbReference type="PANTHER" id="PTHR11496">
    <property type="entry name" value="ALCOHOL DEHYDROGENASE"/>
    <property type="match status" value="1"/>
</dbReference>
<keyword evidence="5" id="KW-0520">NAD</keyword>
<evidence type="ECO:0000256" key="3">
    <source>
        <dbReference type="ARBA" id="ARBA00013190"/>
    </source>
</evidence>
<dbReference type="FunFam" id="1.20.1090.10:FF:000001">
    <property type="entry name" value="Aldehyde-alcohol dehydrogenase"/>
    <property type="match status" value="1"/>
</dbReference>
<feature type="domain" description="Fe-containing alcohol dehydrogenase-like C-terminal" evidence="9">
    <location>
        <begin position="192"/>
        <end position="383"/>
    </location>
</feature>
<evidence type="ECO:0000313" key="11">
    <source>
        <dbReference type="Proteomes" id="UP000094112"/>
    </source>
</evidence>
<dbReference type="SUPFAM" id="SSF56796">
    <property type="entry name" value="Dehydroquinate synthase-like"/>
    <property type="match status" value="1"/>
</dbReference>
<name>A0A1E3NY03_WICAA</name>
<sequence length="384" mass="41198">MTVITPFSTFYNPQVSFFGSGAIVAAIDDIKRNEYKSVLIVTDPGIIKTGLSDKVTALLKERDIKVSVYGNCKPNPAIQNVEEGLVELSKANANAIVSIGGGSAHDNAKAIALIATNGGEIKDYEGLDKSKKASLPLFAINTTAGTASELTRFTIISDEARRTKMAIVDAHVTPTVAVNDPEAMIGMPPGLTAATGLDALTHAIEAYVSTAATPITDCCALKAIDLIVANLQNAYDDGKNLEARNNMCYAEYLAGMAFNNASLGYVHAIAHQLGGVYHLPHGVCNAVLLNHVQKFNSADKNANDRLKVVAKHLRADEETAESAVKFIREFADKLGIPKNLKEMGVKEEDFELLAENAMKDVCHVTNPIQFTKGEVIEVIKSAYY</sequence>
<comment type="cofactor">
    <cofactor evidence="1">
        <name>Fe(2+)</name>
        <dbReference type="ChEBI" id="CHEBI:29033"/>
    </cofactor>
</comment>
<dbReference type="Pfam" id="PF25137">
    <property type="entry name" value="ADH_Fe_C"/>
    <property type="match status" value="1"/>
</dbReference>
<dbReference type="GO" id="GO:0005739">
    <property type="term" value="C:mitochondrion"/>
    <property type="evidence" value="ECO:0007669"/>
    <property type="project" value="EnsemblFungi"/>
</dbReference>
<feature type="domain" description="Alcohol dehydrogenase iron-type/glycerol dehydrogenase GldA" evidence="8">
    <location>
        <begin position="13"/>
        <end position="181"/>
    </location>
</feature>
<gene>
    <name evidence="10" type="ORF">WICANDRAFT_80232</name>
</gene>
<dbReference type="GO" id="GO:0046872">
    <property type="term" value="F:metal ion binding"/>
    <property type="evidence" value="ECO:0007669"/>
    <property type="project" value="InterPro"/>
</dbReference>
<dbReference type="InterPro" id="IPR018211">
    <property type="entry name" value="ADH_Fe_CS"/>
</dbReference>
<protein>
    <recommendedName>
        <fullName evidence="6">Alcohol dehydrogenase 4</fullName>
        <ecNumber evidence="3">1.1.1.1</ecNumber>
    </recommendedName>
    <alternativeName>
        <fullName evidence="7">Alcohol dehydrogenase IV</fullName>
    </alternativeName>
</protein>
<dbReference type="STRING" id="683960.A0A1E3NY03"/>
<dbReference type="PANTHER" id="PTHR11496:SF102">
    <property type="entry name" value="ALCOHOL DEHYDROGENASE 4"/>
    <property type="match status" value="1"/>
</dbReference>
<dbReference type="InterPro" id="IPR056798">
    <property type="entry name" value="ADH_Fe_C"/>
</dbReference>
<evidence type="ECO:0000256" key="2">
    <source>
        <dbReference type="ARBA" id="ARBA00007358"/>
    </source>
</evidence>
<dbReference type="GO" id="GO:0004022">
    <property type="term" value="F:alcohol dehydrogenase (NAD+) activity"/>
    <property type="evidence" value="ECO:0007669"/>
    <property type="project" value="UniProtKB-EC"/>
</dbReference>
<dbReference type="CDD" id="cd08188">
    <property type="entry name" value="PDDH"/>
    <property type="match status" value="1"/>
</dbReference>
<keyword evidence="4" id="KW-0560">Oxidoreductase</keyword>
<dbReference type="RefSeq" id="XP_019037278.1">
    <property type="nucleotide sequence ID" value="XM_019185024.1"/>
</dbReference>
<dbReference type="EMBL" id="KV454212">
    <property type="protein sequence ID" value="ODQ58071.1"/>
    <property type="molecule type" value="Genomic_DNA"/>
</dbReference>
<evidence type="ECO:0000256" key="4">
    <source>
        <dbReference type="ARBA" id="ARBA00023002"/>
    </source>
</evidence>
<evidence type="ECO:0000256" key="5">
    <source>
        <dbReference type="ARBA" id="ARBA00023027"/>
    </source>
</evidence>